<accession>A0A916TC27</accession>
<dbReference type="EMBL" id="BMIH01000004">
    <property type="protein sequence ID" value="GGB39753.1"/>
    <property type="molecule type" value="Genomic_DNA"/>
</dbReference>
<organism evidence="5 6">
    <name type="scientific">Sphingomonas metalli</name>
    <dbReference type="NCBI Taxonomy" id="1779358"/>
    <lineage>
        <taxon>Bacteria</taxon>
        <taxon>Pseudomonadati</taxon>
        <taxon>Pseudomonadota</taxon>
        <taxon>Alphaproteobacteria</taxon>
        <taxon>Sphingomonadales</taxon>
        <taxon>Sphingomonadaceae</taxon>
        <taxon>Sphingomonas</taxon>
    </lineage>
</organism>
<dbReference type="PIRSF" id="PIRSF033093">
    <property type="entry name" value="UCP_ML1119"/>
    <property type="match status" value="1"/>
</dbReference>
<dbReference type="InterPro" id="IPR029052">
    <property type="entry name" value="Metallo-depent_PP-like"/>
</dbReference>
<keyword evidence="6" id="KW-1185">Reference proteome</keyword>
<dbReference type="Gene3D" id="3.60.21.10">
    <property type="match status" value="1"/>
</dbReference>
<keyword evidence="2" id="KW-0378">Hydrolase</keyword>
<evidence type="ECO:0000256" key="1">
    <source>
        <dbReference type="ARBA" id="ARBA00022722"/>
    </source>
</evidence>
<comment type="caution">
    <text evidence="5">The sequence shown here is derived from an EMBL/GenBank/DDBJ whole genome shotgun (WGS) entry which is preliminary data.</text>
</comment>
<dbReference type="InterPro" id="IPR014577">
    <property type="entry name" value="UCP033093_metalloPase"/>
</dbReference>
<evidence type="ECO:0000259" key="4">
    <source>
        <dbReference type="Pfam" id="PF00149"/>
    </source>
</evidence>
<dbReference type="InterPro" id="IPR041796">
    <property type="entry name" value="Mre11_N"/>
</dbReference>
<dbReference type="AlphaFoldDB" id="A0A916TC27"/>
<reference evidence="5" key="2">
    <citation type="submission" date="2020-09" db="EMBL/GenBank/DDBJ databases">
        <authorList>
            <person name="Sun Q."/>
            <person name="Zhou Y."/>
        </authorList>
    </citation>
    <scope>NUCLEOTIDE SEQUENCE</scope>
    <source>
        <strain evidence="5">CGMCC 1.15330</strain>
    </source>
</reference>
<dbReference type="PANTHER" id="PTHR30337:SF0">
    <property type="entry name" value="NUCLEASE SBCCD SUBUNIT D"/>
    <property type="match status" value="1"/>
</dbReference>
<dbReference type="GO" id="GO:0004527">
    <property type="term" value="F:exonuclease activity"/>
    <property type="evidence" value="ECO:0007669"/>
    <property type="project" value="UniProtKB-KW"/>
</dbReference>
<dbReference type="Pfam" id="PF00149">
    <property type="entry name" value="Metallophos"/>
    <property type="match status" value="1"/>
</dbReference>
<keyword evidence="3" id="KW-0269">Exonuclease</keyword>
<gene>
    <name evidence="5" type="ORF">GCM10011380_31600</name>
</gene>
<evidence type="ECO:0000313" key="6">
    <source>
        <dbReference type="Proteomes" id="UP000623067"/>
    </source>
</evidence>
<dbReference type="SUPFAM" id="SSF56300">
    <property type="entry name" value="Metallo-dependent phosphatases"/>
    <property type="match status" value="1"/>
</dbReference>
<dbReference type="InterPro" id="IPR050535">
    <property type="entry name" value="DNA_Repair-Maintenance_Comp"/>
</dbReference>
<feature type="domain" description="Calcineurin-like phosphoesterase" evidence="4">
    <location>
        <begin position="4"/>
        <end position="98"/>
    </location>
</feature>
<sequence>MATLKIIHTADWQLGKPFGRFPAEVSGALSEARLDAIDRIAAVAADRGAAHVLAAGDIFDNVDPGDRIVMQALSRMERANVTWWLMPGNHDHARPGGLWSRVRRLAPTRVRIVDTPEAVELEEDAWLLPAPLEHRKTTSDPTASMVDMATPSGALRIGLAHGSITEFGATGESANLIPPDRARSAGLDYLALGDWHGYLVVGDRTAYSGTPETDRFGRDEPGACIAVDVRQGDTPALDRVDTGRYRWLSRRWEVSSAEDLKRELDGLRSEARLADLLLDLRLTGVASLSDRVAVVSELEDRVAHELRHLDLDAGGLIAKPTPEDVARIDVQGALAGAAASLQARADGGGPDAAAAAAALERFYVEVMRHGAEASA</sequence>
<evidence type="ECO:0000313" key="5">
    <source>
        <dbReference type="EMBL" id="GGB39753.1"/>
    </source>
</evidence>
<name>A0A916TC27_9SPHN</name>
<dbReference type="CDD" id="cd00840">
    <property type="entry name" value="MPP_Mre11_N"/>
    <property type="match status" value="1"/>
</dbReference>
<evidence type="ECO:0000256" key="3">
    <source>
        <dbReference type="ARBA" id="ARBA00022839"/>
    </source>
</evidence>
<dbReference type="Proteomes" id="UP000623067">
    <property type="component" value="Unassembled WGS sequence"/>
</dbReference>
<evidence type="ECO:0000256" key="2">
    <source>
        <dbReference type="ARBA" id="ARBA00022801"/>
    </source>
</evidence>
<proteinExistence type="predicted"/>
<protein>
    <submittedName>
        <fullName evidence="5">Metallophosphatase</fullName>
    </submittedName>
</protein>
<dbReference type="InterPro" id="IPR004843">
    <property type="entry name" value="Calcineurin-like_PHP"/>
</dbReference>
<dbReference type="PANTHER" id="PTHR30337">
    <property type="entry name" value="COMPONENT OF ATP-DEPENDENT DSDNA EXONUCLEASE"/>
    <property type="match status" value="1"/>
</dbReference>
<dbReference type="RefSeq" id="WP_229664635.1">
    <property type="nucleotide sequence ID" value="NZ_BMIH01000004.1"/>
</dbReference>
<reference evidence="5" key="1">
    <citation type="journal article" date="2014" name="Int. J. Syst. Evol. Microbiol.">
        <title>Complete genome sequence of Corynebacterium casei LMG S-19264T (=DSM 44701T), isolated from a smear-ripened cheese.</title>
        <authorList>
            <consortium name="US DOE Joint Genome Institute (JGI-PGF)"/>
            <person name="Walter F."/>
            <person name="Albersmeier A."/>
            <person name="Kalinowski J."/>
            <person name="Ruckert C."/>
        </authorList>
    </citation>
    <scope>NUCLEOTIDE SEQUENCE</scope>
    <source>
        <strain evidence="5">CGMCC 1.15330</strain>
    </source>
</reference>
<keyword evidence="1" id="KW-0540">Nuclease</keyword>